<reference evidence="2" key="1">
    <citation type="submission" date="2020-05" db="EMBL/GenBank/DDBJ databases">
        <authorList>
            <person name="Chiriac C."/>
            <person name="Salcher M."/>
            <person name="Ghai R."/>
            <person name="Kavagutti S V."/>
        </authorList>
    </citation>
    <scope>NUCLEOTIDE SEQUENCE</scope>
</reference>
<feature type="compositionally biased region" description="Basic and acidic residues" evidence="1">
    <location>
        <begin position="180"/>
        <end position="195"/>
    </location>
</feature>
<evidence type="ECO:0000256" key="1">
    <source>
        <dbReference type="SAM" id="MobiDB-lite"/>
    </source>
</evidence>
<evidence type="ECO:0000313" key="2">
    <source>
        <dbReference type="EMBL" id="CAB4889776.1"/>
    </source>
</evidence>
<dbReference type="EMBL" id="CAFBLP010000099">
    <property type="protein sequence ID" value="CAB4889776.1"/>
    <property type="molecule type" value="Genomic_DNA"/>
</dbReference>
<organism evidence="2">
    <name type="scientific">freshwater metagenome</name>
    <dbReference type="NCBI Taxonomy" id="449393"/>
    <lineage>
        <taxon>unclassified sequences</taxon>
        <taxon>metagenomes</taxon>
        <taxon>ecological metagenomes</taxon>
    </lineage>
</organism>
<protein>
    <submittedName>
        <fullName evidence="2">Unannotated protein</fullName>
    </submittedName>
</protein>
<proteinExistence type="predicted"/>
<accession>A0A6J7F2N3</accession>
<dbReference type="AlphaFoldDB" id="A0A6J7F2N3"/>
<gene>
    <name evidence="2" type="ORF">UFOPK3376_02729</name>
</gene>
<name>A0A6J7F2N3_9ZZZZ</name>
<feature type="region of interest" description="Disordered" evidence="1">
    <location>
        <begin position="175"/>
        <end position="201"/>
    </location>
</feature>
<sequence>MNQTKAHIAALSLLDRSLLAMTDDELAALLAGLPEDHTSAIHRLCDVRDDDTNLVEAVRVAAHKGRLNGDLQRLGVVMSDACLADCVEQLGDAADMPTEEELQAVLPGLIERHGLSTVRLMLAATVVGEAPVSAIIVGLLKTDETVKLPPAEMKPLAPLLPPKADDAERLALKAARKERKATEQAEAKLRRDQVARARNRA</sequence>